<dbReference type="InterPro" id="IPR012902">
    <property type="entry name" value="N_methyl_site"/>
</dbReference>
<evidence type="ECO:0000256" key="3">
    <source>
        <dbReference type="ARBA" id="ARBA00022692"/>
    </source>
</evidence>
<dbReference type="AlphaFoldDB" id="A0A928HIH1"/>
<keyword evidence="4" id="KW-1133">Transmembrane helix</keyword>
<accession>A0A928HIH1</accession>
<name>A0A928HIH1_9BACT</name>
<gene>
    <name evidence="6" type="ORF">E7027_02920</name>
</gene>
<dbReference type="Gene3D" id="3.30.700.10">
    <property type="entry name" value="Glycoprotein, Type 4 Pilin"/>
    <property type="match status" value="1"/>
</dbReference>
<keyword evidence="3" id="KW-0812">Transmembrane</keyword>
<evidence type="ECO:0000256" key="4">
    <source>
        <dbReference type="ARBA" id="ARBA00022989"/>
    </source>
</evidence>
<keyword evidence="2" id="KW-0488">Methylation</keyword>
<reference evidence="6" key="1">
    <citation type="submission" date="2019-04" db="EMBL/GenBank/DDBJ databases">
        <title>Evolution of Biomass-Degrading Anaerobic Consortia Revealed by Metagenomics.</title>
        <authorList>
            <person name="Peng X."/>
        </authorList>
    </citation>
    <scope>NUCLEOTIDE SEQUENCE</scope>
    <source>
        <strain evidence="6">SIG66</strain>
    </source>
</reference>
<evidence type="ECO:0000256" key="2">
    <source>
        <dbReference type="ARBA" id="ARBA00022481"/>
    </source>
</evidence>
<dbReference type="Pfam" id="PF07963">
    <property type="entry name" value="N_methyl"/>
    <property type="match status" value="1"/>
</dbReference>
<evidence type="ECO:0000313" key="6">
    <source>
        <dbReference type="EMBL" id="MBE6421077.1"/>
    </source>
</evidence>
<dbReference type="PANTHER" id="PTHR30093">
    <property type="entry name" value="GENERAL SECRETION PATHWAY PROTEIN G"/>
    <property type="match status" value="1"/>
</dbReference>
<evidence type="ECO:0000313" key="7">
    <source>
        <dbReference type="Proteomes" id="UP000725649"/>
    </source>
</evidence>
<keyword evidence="5" id="KW-0472">Membrane</keyword>
<dbReference type="PROSITE" id="PS00409">
    <property type="entry name" value="PROKAR_NTER_METHYL"/>
    <property type="match status" value="1"/>
</dbReference>
<dbReference type="PANTHER" id="PTHR30093:SF44">
    <property type="entry name" value="TYPE II SECRETION SYSTEM CORE PROTEIN G"/>
    <property type="match status" value="1"/>
</dbReference>
<dbReference type="InterPro" id="IPR045584">
    <property type="entry name" value="Pilin-like"/>
</dbReference>
<comment type="caution">
    <text evidence="6">The sequence shown here is derived from an EMBL/GenBank/DDBJ whole genome shotgun (WGS) entry which is preliminary data.</text>
</comment>
<dbReference type="NCBIfam" id="TIGR02532">
    <property type="entry name" value="IV_pilin_GFxxxE"/>
    <property type="match status" value="1"/>
</dbReference>
<dbReference type="EMBL" id="SUVG01000003">
    <property type="protein sequence ID" value="MBE6421077.1"/>
    <property type="molecule type" value="Genomic_DNA"/>
</dbReference>
<proteinExistence type="predicted"/>
<evidence type="ECO:0000256" key="1">
    <source>
        <dbReference type="ARBA" id="ARBA00004167"/>
    </source>
</evidence>
<sequence>MNKGFTLIELLVVVLIIGILSSVALPQYTMAVEKARATEVFTVVAAMRKNYEMCNYMGECTQEMYFGDCGMKPKSVTGNDSDYNTLVGNNFQFAATPFGFAAFWDKKVSDVNSADYMFAWMPRGGSNEIDQLICTSNTDKGKKFCKSLCGYEQCDVDRKTKYD</sequence>
<dbReference type="SUPFAM" id="SSF54523">
    <property type="entry name" value="Pili subunits"/>
    <property type="match status" value="1"/>
</dbReference>
<evidence type="ECO:0000256" key="5">
    <source>
        <dbReference type="ARBA" id="ARBA00023136"/>
    </source>
</evidence>
<comment type="subcellular location">
    <subcellularLocation>
        <location evidence="1">Membrane</location>
        <topology evidence="1">Single-pass membrane protein</topology>
    </subcellularLocation>
</comment>
<organism evidence="6 7">
    <name type="scientific">Candidatus Avelusimicrobium gallicola</name>
    <dbReference type="NCBI Taxonomy" id="2562704"/>
    <lineage>
        <taxon>Bacteria</taxon>
        <taxon>Pseudomonadati</taxon>
        <taxon>Elusimicrobiota</taxon>
        <taxon>Elusimicrobia</taxon>
        <taxon>Elusimicrobiales</taxon>
        <taxon>Elusimicrobiaceae</taxon>
        <taxon>Candidatus Avelusimicrobium</taxon>
    </lineage>
</organism>
<dbReference type="Proteomes" id="UP000725649">
    <property type="component" value="Unassembled WGS sequence"/>
</dbReference>
<dbReference type="GO" id="GO:0016020">
    <property type="term" value="C:membrane"/>
    <property type="evidence" value="ECO:0007669"/>
    <property type="project" value="UniProtKB-SubCell"/>
</dbReference>
<protein>
    <submittedName>
        <fullName evidence="6">Prepilin-type N-terminal cleavage/methylation domain-containing protein</fullName>
    </submittedName>
</protein>